<sequence>MTLEPYRVPPGVAARLADWTTDENGGLSKEAGQDQTAALLPVLAEWQERLYAESKQALLIVLQARDAGGKDGTVKHVFGALNPNGVRVTSFKVPTPEEQAHDFLWRVHAQVPRRGMVGIFNRSHYEDVLVPMVEGDLDPGAIARRLDHIRAFENLLGDHGVRVLKLYLHVSPEEQKARLQARLDDPSKHWKFNPADLQARAAWDSYTRAFDTILSTSTEAAPWYVIPADRKWFRNLLVTQLVLATLQEMNPSFPALPFDPNGVTIE</sequence>
<accession>A0A2T3W422</accession>
<keyword evidence="5" id="KW-1185">Reference proteome</keyword>
<dbReference type="InterPro" id="IPR016898">
    <property type="entry name" value="Polyphosphate_phosphotransfera"/>
</dbReference>
<comment type="caution">
    <text evidence="4">The sequence shown here is derived from an EMBL/GenBank/DDBJ whole genome shotgun (WGS) entry which is preliminary data.</text>
</comment>
<evidence type="ECO:0000313" key="4">
    <source>
        <dbReference type="EMBL" id="PTA66513.1"/>
    </source>
</evidence>
<dbReference type="AlphaFoldDB" id="A0A2T3W422"/>
<feature type="domain" description="Polyphosphate kinase-2-related" evidence="3">
    <location>
        <begin position="27"/>
        <end position="252"/>
    </location>
</feature>
<evidence type="ECO:0000313" key="5">
    <source>
        <dbReference type="Proteomes" id="UP000240317"/>
    </source>
</evidence>
<dbReference type="PANTHER" id="PTHR34383">
    <property type="entry name" value="POLYPHOSPHATE:AMP PHOSPHOTRANSFERASE-RELATED"/>
    <property type="match status" value="1"/>
</dbReference>
<reference evidence="4 5" key="1">
    <citation type="submission" date="2018-03" db="EMBL/GenBank/DDBJ databases">
        <title>Draft genome of Deinococcus sp. OD32.</title>
        <authorList>
            <person name="Wang X.-P."/>
            <person name="Du Z.-J."/>
        </authorList>
    </citation>
    <scope>NUCLEOTIDE SEQUENCE [LARGE SCALE GENOMIC DNA]</scope>
    <source>
        <strain evidence="4 5">OD32</strain>
    </source>
</reference>
<dbReference type="Gene3D" id="3.40.50.300">
    <property type="entry name" value="P-loop containing nucleotide triphosphate hydrolases"/>
    <property type="match status" value="1"/>
</dbReference>
<evidence type="ECO:0000256" key="1">
    <source>
        <dbReference type="ARBA" id="ARBA00022679"/>
    </source>
</evidence>
<evidence type="ECO:0000259" key="3">
    <source>
        <dbReference type="Pfam" id="PF03976"/>
    </source>
</evidence>
<protein>
    <submittedName>
        <fullName evidence="4">Polyphosphate kinase</fullName>
    </submittedName>
</protein>
<gene>
    <name evidence="4" type="ORF">C8263_17555</name>
</gene>
<dbReference type="InterPro" id="IPR027417">
    <property type="entry name" value="P-loop_NTPase"/>
</dbReference>
<organism evidence="4 5">
    <name type="scientific">Deinococcus arcticus</name>
    <dbReference type="NCBI Taxonomy" id="2136176"/>
    <lineage>
        <taxon>Bacteria</taxon>
        <taxon>Thermotogati</taxon>
        <taxon>Deinococcota</taxon>
        <taxon>Deinococci</taxon>
        <taxon>Deinococcales</taxon>
        <taxon>Deinococcaceae</taxon>
        <taxon>Deinococcus</taxon>
    </lineage>
</organism>
<dbReference type="EMBL" id="PYSV01000028">
    <property type="protein sequence ID" value="PTA66513.1"/>
    <property type="molecule type" value="Genomic_DNA"/>
</dbReference>
<dbReference type="NCBIfam" id="TIGR03709">
    <property type="entry name" value="PPK2_rel_1"/>
    <property type="match status" value="1"/>
</dbReference>
<dbReference type="GO" id="GO:0008976">
    <property type="term" value="F:polyphosphate kinase activity"/>
    <property type="evidence" value="ECO:0007669"/>
    <property type="project" value="InterPro"/>
</dbReference>
<dbReference type="Proteomes" id="UP000240317">
    <property type="component" value="Unassembled WGS sequence"/>
</dbReference>
<evidence type="ECO:0000256" key="2">
    <source>
        <dbReference type="ARBA" id="ARBA00022777"/>
    </source>
</evidence>
<keyword evidence="1" id="KW-0808">Transferase</keyword>
<name>A0A2T3W422_9DEIO</name>
<dbReference type="RefSeq" id="WP_107139433.1">
    <property type="nucleotide sequence ID" value="NZ_PYSV01000028.1"/>
</dbReference>
<keyword evidence="2 4" id="KW-0418">Kinase</keyword>
<dbReference type="GO" id="GO:0006797">
    <property type="term" value="P:polyphosphate metabolic process"/>
    <property type="evidence" value="ECO:0007669"/>
    <property type="project" value="InterPro"/>
</dbReference>
<dbReference type="InterPro" id="IPR022300">
    <property type="entry name" value="PPK2-rel_1"/>
</dbReference>
<dbReference type="PANTHER" id="PTHR34383:SF3">
    <property type="entry name" value="POLYPHOSPHATE:AMP PHOSPHOTRANSFERASE"/>
    <property type="match status" value="1"/>
</dbReference>
<dbReference type="InterPro" id="IPR022488">
    <property type="entry name" value="PPK2-related"/>
</dbReference>
<dbReference type="PIRSF" id="PIRSF028756">
    <property type="entry name" value="PPK2_prd"/>
    <property type="match status" value="1"/>
</dbReference>
<dbReference type="SUPFAM" id="SSF52540">
    <property type="entry name" value="P-loop containing nucleoside triphosphate hydrolases"/>
    <property type="match status" value="1"/>
</dbReference>
<dbReference type="Pfam" id="PF03976">
    <property type="entry name" value="PPK2"/>
    <property type="match status" value="1"/>
</dbReference>
<proteinExistence type="predicted"/>
<dbReference type="OrthoDB" id="9775224at2"/>